<evidence type="ECO:0000256" key="2">
    <source>
        <dbReference type="ARBA" id="ARBA00034617"/>
    </source>
</evidence>
<accession>A0A520KSM3</accession>
<dbReference type="Pfam" id="PF01935">
    <property type="entry name" value="DUF87"/>
    <property type="match status" value="1"/>
</dbReference>
<evidence type="ECO:0000313" key="6">
    <source>
        <dbReference type="EMBL" id="RZN64911.1"/>
    </source>
</evidence>
<keyword evidence="6" id="KW-0547">Nucleotide-binding</keyword>
<dbReference type="GO" id="GO:0043138">
    <property type="term" value="F:3'-5' DNA helicase activity"/>
    <property type="evidence" value="ECO:0007669"/>
    <property type="project" value="UniProtKB-EC"/>
</dbReference>
<dbReference type="AlphaFoldDB" id="A0A520KSM3"/>
<evidence type="ECO:0000313" key="7">
    <source>
        <dbReference type="Proteomes" id="UP000317158"/>
    </source>
</evidence>
<dbReference type="InterPro" id="IPR027417">
    <property type="entry name" value="P-loop_NTPase"/>
</dbReference>
<organism evidence="6 7">
    <name type="scientific">Methanoliparum thermophilum</name>
    <dbReference type="NCBI Taxonomy" id="2491083"/>
    <lineage>
        <taxon>Archaea</taxon>
        <taxon>Methanobacteriati</taxon>
        <taxon>Methanobacteriota</taxon>
        <taxon>Candidatus Methanoliparia</taxon>
        <taxon>Candidatus Methanoliparales</taxon>
        <taxon>Candidatus Methanoliparaceae</taxon>
        <taxon>Candidatus Methanoliparum</taxon>
    </lineage>
</organism>
<protein>
    <submittedName>
        <fullName evidence="6">ATP-binding protein</fullName>
    </submittedName>
</protein>
<comment type="catalytic activity">
    <reaction evidence="2">
        <text>Couples ATP hydrolysis with the unwinding of duplex DNA by translocating in the 3'-5' direction.</text>
        <dbReference type="EC" id="5.6.2.4"/>
    </reaction>
</comment>
<evidence type="ECO:0000256" key="4">
    <source>
        <dbReference type="ARBA" id="ARBA00048988"/>
    </source>
</evidence>
<dbReference type="PANTHER" id="PTHR42957">
    <property type="entry name" value="HELICASE MJ1565-RELATED"/>
    <property type="match status" value="1"/>
</dbReference>
<proteinExistence type="inferred from homology"/>
<dbReference type="SUPFAM" id="SSF52540">
    <property type="entry name" value="P-loop containing nucleoside triphosphate hydrolases"/>
    <property type="match status" value="1"/>
</dbReference>
<feature type="domain" description="Helicase HerA central" evidence="5">
    <location>
        <begin position="138"/>
        <end position="355"/>
    </location>
</feature>
<sequence length="527" mass="59211">MDVTDIHKKIGIVIGEATSTEFLFVADEEVTKWEYVSVRSTEKVNGDDVDVEVLGQIHTICSQSMALRKEIDLFSAEKIIQAGLADSKIFAKTRILGFIHNGEVYQPRRAIQPGKKVYIADEQVLKEFYSSMEDEGLFIGHLITRNGVPIYIDINGFRRHIAILAQTGAGKSYTTGVLIEELLKKGATIIVIDPHADYVLMSKKKSGGAIDEVEIFRTLNSIGRYSEGEIGRKVNTYEIKFSDLSVDDIATICGIEEKWTNIKDAIENAIKSLPDSYDLNDLIDKLEKDKVDKNKGNNPSAALRYVKRLKRLKVFGAATTDIDKFLKPKHLSVLDLSGLEDRVSDYVAYRVLKEIYDKLTSRSYKYPVFLMIEEAHRFIPVKENTFSRSIIKKIAAEGRKFGAFLTLITQRPSKIDPDALSQCNSQIIMRVTNPEDQNAIRKSSERISESLLNDLPGLNVGEAVVVGHLVKTPLMVKIRERETKEGGGDIDILSLLNDALKEADIRSKNRVEDIRKDLDGLRRMIEG</sequence>
<dbReference type="Gene3D" id="3.40.50.300">
    <property type="entry name" value="P-loop containing nucleotide triphosphate hydrolases"/>
    <property type="match status" value="2"/>
</dbReference>
<dbReference type="EMBL" id="RXIF01000004">
    <property type="protein sequence ID" value="RZN64911.1"/>
    <property type="molecule type" value="Genomic_DNA"/>
</dbReference>
<gene>
    <name evidence="6" type="ORF">EF806_02385</name>
</gene>
<keyword evidence="6" id="KW-0067">ATP-binding</keyword>
<reference evidence="6 7" key="1">
    <citation type="journal article" date="2019" name="Nat. Microbiol.">
        <title>Wide diversity of methane and short-chain alkane metabolisms in uncultured archaea.</title>
        <authorList>
            <person name="Borrel G."/>
            <person name="Adam P.S."/>
            <person name="McKay L.J."/>
            <person name="Chen L.X."/>
            <person name="Sierra-Garcia I.N."/>
            <person name="Sieber C.M."/>
            <person name="Letourneur Q."/>
            <person name="Ghozlane A."/>
            <person name="Andersen G.L."/>
            <person name="Li W.J."/>
            <person name="Hallam S.J."/>
            <person name="Muyzer G."/>
            <person name="de Oliveira V.M."/>
            <person name="Inskeep W.P."/>
            <person name="Banfield J.F."/>
            <person name="Gribaldo S."/>
        </authorList>
    </citation>
    <scope>NUCLEOTIDE SEQUENCE [LARGE SCALE GENOMIC DNA]</scope>
    <source>
        <strain evidence="6">NM1a</strain>
    </source>
</reference>
<comment type="catalytic activity">
    <reaction evidence="4">
        <text>ATP + H2O = ADP + phosphate + H(+)</text>
        <dbReference type="Rhea" id="RHEA:13065"/>
        <dbReference type="ChEBI" id="CHEBI:15377"/>
        <dbReference type="ChEBI" id="CHEBI:15378"/>
        <dbReference type="ChEBI" id="CHEBI:30616"/>
        <dbReference type="ChEBI" id="CHEBI:43474"/>
        <dbReference type="ChEBI" id="CHEBI:456216"/>
        <dbReference type="EC" id="5.6.2.4"/>
    </reaction>
</comment>
<dbReference type="Proteomes" id="UP000317158">
    <property type="component" value="Unassembled WGS sequence"/>
</dbReference>
<dbReference type="PANTHER" id="PTHR42957:SF1">
    <property type="entry name" value="HELICASE MJ1565-RELATED"/>
    <property type="match status" value="1"/>
</dbReference>
<evidence type="ECO:0000256" key="3">
    <source>
        <dbReference type="ARBA" id="ARBA00048954"/>
    </source>
</evidence>
<evidence type="ECO:0000256" key="1">
    <source>
        <dbReference type="ARBA" id="ARBA00007816"/>
    </source>
</evidence>
<evidence type="ECO:0000259" key="5">
    <source>
        <dbReference type="Pfam" id="PF01935"/>
    </source>
</evidence>
<dbReference type="InterPro" id="IPR002789">
    <property type="entry name" value="HerA_central"/>
</dbReference>
<comment type="caution">
    <text evidence="6">The sequence shown here is derived from an EMBL/GenBank/DDBJ whole genome shotgun (WGS) entry which is preliminary data.</text>
</comment>
<comment type="catalytic activity">
    <reaction evidence="3">
        <text>ATP + H2O = ADP + phosphate + H(+)</text>
        <dbReference type="Rhea" id="RHEA:13065"/>
        <dbReference type="ChEBI" id="CHEBI:15377"/>
        <dbReference type="ChEBI" id="CHEBI:15378"/>
        <dbReference type="ChEBI" id="CHEBI:30616"/>
        <dbReference type="ChEBI" id="CHEBI:43474"/>
        <dbReference type="ChEBI" id="CHEBI:456216"/>
        <dbReference type="EC" id="5.6.2.3"/>
    </reaction>
</comment>
<dbReference type="InterPro" id="IPR008571">
    <property type="entry name" value="HerA-like"/>
</dbReference>
<comment type="similarity">
    <text evidence="1">Belongs to the HerA family.</text>
</comment>
<name>A0A520KSM3_METT2</name>
<dbReference type="GO" id="GO:0043139">
    <property type="term" value="F:5'-3' DNA helicase activity"/>
    <property type="evidence" value="ECO:0007669"/>
    <property type="project" value="UniProtKB-EC"/>
</dbReference>
<dbReference type="GO" id="GO:0005524">
    <property type="term" value="F:ATP binding"/>
    <property type="evidence" value="ECO:0007669"/>
    <property type="project" value="UniProtKB-KW"/>
</dbReference>